<proteinExistence type="predicted"/>
<reference evidence="1" key="1">
    <citation type="journal article" date="2018" name="Data Brief">
        <title>Genome sequence data from 17 accessions of Ensete ventricosum, a staple food crop for millions in Ethiopia.</title>
        <authorList>
            <person name="Yemataw Z."/>
            <person name="Muzemil S."/>
            <person name="Ambachew D."/>
            <person name="Tripathi L."/>
            <person name="Tesfaye K."/>
            <person name="Chala A."/>
            <person name="Farbos A."/>
            <person name="O'Neill P."/>
            <person name="Moore K."/>
            <person name="Grant M."/>
            <person name="Studholme D.J."/>
        </authorList>
    </citation>
    <scope>NUCLEOTIDE SEQUENCE [LARGE SCALE GENOMIC DNA]</scope>
    <source>
        <tissue evidence="1">Leaf</tissue>
    </source>
</reference>
<name>A0A445MKT8_ENSVE</name>
<organism evidence="1">
    <name type="scientific">Ensete ventricosum</name>
    <name type="common">Abyssinian banana</name>
    <name type="synonym">Musa ensete</name>
    <dbReference type="NCBI Taxonomy" id="4639"/>
    <lineage>
        <taxon>Eukaryota</taxon>
        <taxon>Viridiplantae</taxon>
        <taxon>Streptophyta</taxon>
        <taxon>Embryophyta</taxon>
        <taxon>Tracheophyta</taxon>
        <taxon>Spermatophyta</taxon>
        <taxon>Magnoliopsida</taxon>
        <taxon>Liliopsida</taxon>
        <taxon>Zingiberales</taxon>
        <taxon>Musaceae</taxon>
        <taxon>Ensete</taxon>
    </lineage>
</organism>
<evidence type="ECO:0000313" key="1">
    <source>
        <dbReference type="EMBL" id="RZR74855.1"/>
    </source>
</evidence>
<gene>
    <name evidence="1" type="ORF">BHM03_00044949</name>
</gene>
<dbReference type="EMBL" id="KV876428">
    <property type="protein sequence ID" value="RZR74855.1"/>
    <property type="molecule type" value="Genomic_DNA"/>
</dbReference>
<sequence>MADRLPFFSIDLFLLHTSPSLFYGSVGPTAVSLPSTSLAHGSVAAASAAAGVNFCIAFSLHMVCKFVSFLSIGGRSPASLIVEVLLLSTFASLPNLLSRAAPFHSRFSSQPPAIIFLSSSASRVALAASPHYCRLRYLLDDITSDRKPLSGATFDAPTVFSLAAWSYLPFLSRLDQGFLRCQLLLPSTCLPLPLARRSCYAPKSCVRLQFFLIGFPSSPRLTARTPVVCLLSISFCYRCYPLPPS</sequence>
<protein>
    <submittedName>
        <fullName evidence="1">Uncharacterized protein</fullName>
    </submittedName>
</protein>
<dbReference type="AlphaFoldDB" id="A0A445MKT8"/>
<dbReference type="Proteomes" id="UP000290560">
    <property type="component" value="Unassembled WGS sequence"/>
</dbReference>
<accession>A0A445MKT8</accession>